<dbReference type="AlphaFoldDB" id="A0A645BSX6"/>
<sequence length="221" mass="24671">MRTLATGAYWGLSLGTDDEAERRKALDFSRQYLQIGAWLGVECVLMVPAATRVAWDPSRPVVDYQTAWDQSQASLRELLPLAEKLKVAMALENVWNRFLLSPMEWKFYLDSFQSPWIGIYFDVGNCCYIGRPEDYIAILGSRIKAVHFKNFAESDCAGGLHGFGDDLLKGEVHFDSIKAALAKVGYTGPCTVEMIPFSRLPDLVLPDQALADKVVAQMLSI</sequence>
<dbReference type="InterPro" id="IPR036237">
    <property type="entry name" value="Xyl_isomerase-like_sf"/>
</dbReference>
<proteinExistence type="predicted"/>
<protein>
    <recommendedName>
        <fullName evidence="1">Xylose isomerase-like TIM barrel domain-containing protein</fullName>
    </recommendedName>
</protein>
<evidence type="ECO:0000259" key="1">
    <source>
        <dbReference type="Pfam" id="PF01261"/>
    </source>
</evidence>
<dbReference type="EMBL" id="VSSQ01022277">
    <property type="protein sequence ID" value="MPM68476.1"/>
    <property type="molecule type" value="Genomic_DNA"/>
</dbReference>
<accession>A0A645BSX6</accession>
<dbReference type="PANTHER" id="PTHR12110">
    <property type="entry name" value="HYDROXYPYRUVATE ISOMERASE"/>
    <property type="match status" value="1"/>
</dbReference>
<dbReference type="InterPro" id="IPR050312">
    <property type="entry name" value="IolE/XylAMocC-like"/>
</dbReference>
<dbReference type="Gene3D" id="3.20.20.150">
    <property type="entry name" value="Divalent-metal-dependent TIM barrel enzymes"/>
    <property type="match status" value="1"/>
</dbReference>
<dbReference type="SUPFAM" id="SSF51658">
    <property type="entry name" value="Xylose isomerase-like"/>
    <property type="match status" value="1"/>
</dbReference>
<organism evidence="2">
    <name type="scientific">bioreactor metagenome</name>
    <dbReference type="NCBI Taxonomy" id="1076179"/>
    <lineage>
        <taxon>unclassified sequences</taxon>
        <taxon>metagenomes</taxon>
        <taxon>ecological metagenomes</taxon>
    </lineage>
</organism>
<comment type="caution">
    <text evidence="2">The sequence shown here is derived from an EMBL/GenBank/DDBJ whole genome shotgun (WGS) entry which is preliminary data.</text>
</comment>
<gene>
    <name evidence="2" type="ORF">SDC9_115409</name>
</gene>
<dbReference type="InterPro" id="IPR013022">
    <property type="entry name" value="Xyl_isomerase-like_TIM-brl"/>
</dbReference>
<name>A0A645BSX6_9ZZZZ</name>
<dbReference type="PANTHER" id="PTHR12110:SF41">
    <property type="entry name" value="INOSOSE DEHYDRATASE"/>
    <property type="match status" value="1"/>
</dbReference>
<evidence type="ECO:0000313" key="2">
    <source>
        <dbReference type="EMBL" id="MPM68476.1"/>
    </source>
</evidence>
<dbReference type="Pfam" id="PF01261">
    <property type="entry name" value="AP_endonuc_2"/>
    <property type="match status" value="1"/>
</dbReference>
<reference evidence="2" key="1">
    <citation type="submission" date="2019-08" db="EMBL/GenBank/DDBJ databases">
        <authorList>
            <person name="Kucharzyk K."/>
            <person name="Murdoch R.W."/>
            <person name="Higgins S."/>
            <person name="Loffler F."/>
        </authorList>
    </citation>
    <scope>NUCLEOTIDE SEQUENCE</scope>
</reference>
<feature type="domain" description="Xylose isomerase-like TIM barrel" evidence="1">
    <location>
        <begin position="9"/>
        <end position="195"/>
    </location>
</feature>